<evidence type="ECO:0000313" key="1">
    <source>
        <dbReference type="PDB" id="5NGN"/>
    </source>
</evidence>
<feature type="disulfide bond" evidence="2">
    <location>
        <begin position="3"/>
        <end position="26"/>
    </location>
</feature>
<proteinExistence type="evidence at protein level"/>
<dbReference type="PDBsum" id="5NGN"/>
<organism evidence="1">
    <name type="scientific">Lycium barbarum</name>
    <name type="common">Barbary matrimony-vine</name>
    <dbReference type="NCBI Taxonomy" id="112863"/>
    <lineage>
        <taxon>Eukaryota</taxon>
        <taxon>Viridiplantae</taxon>
        <taxon>Streptophyta</taxon>
        <taxon>Embryophyta</taxon>
        <taxon>Tracheophyta</taxon>
        <taxon>Spermatophyta</taxon>
        <taxon>Magnoliopsida</taxon>
        <taxon>eudicotyledons</taxon>
        <taxon>Gunneridae</taxon>
        <taxon>Pentapetalae</taxon>
        <taxon>asterids</taxon>
        <taxon>lamiids</taxon>
        <taxon>Solanales</taxon>
        <taxon>Solanaceae</taxon>
        <taxon>Solanoideae</taxon>
        <taxon>Lycieae</taxon>
        <taxon>Lycium</taxon>
    </lineage>
</organism>
<feature type="disulfide bond" evidence="2">
    <location>
        <begin position="7"/>
        <end position="31"/>
    </location>
</feature>
<protein>
    <submittedName>
        <fullName evidence="1">Lybatide 2</fullName>
    </submittedName>
</protein>
<dbReference type="SMR" id="A0A2D0TC93"/>
<keyword evidence="1 2" id="KW-0002">3D-structure</keyword>
<feature type="disulfide bond" evidence="2">
    <location>
        <begin position="14"/>
        <end position="25"/>
    </location>
</feature>
<sequence>DSCSEYCSNRCPSCDGQTQTQYTLCCINICCPS</sequence>
<evidence type="ECO:0007829" key="2">
    <source>
        <dbReference type="PDB" id="5NGN"/>
    </source>
</evidence>
<dbReference type="AlphaFoldDB" id="A0A2D0TC93"/>
<dbReference type="PDB" id="5NGN">
    <property type="method" value="X-ray"/>
    <property type="resolution" value="1.48 A"/>
    <property type="chains" value="A/B/C=1-33"/>
</dbReference>
<name>A0A2D0TC93_LYCBA</name>
<accession>A0A2D0TC93</accession>
<feature type="disulfide bond" evidence="2">
    <location>
        <begin position="11"/>
        <end position="30"/>
    </location>
</feature>
<reference evidence="1 2" key="1">
    <citation type="journal article" date="2017" name="Sci. Rep.">
        <title>Lybatides from Lycium barbarum Contain An Unusual Cystine-stapled Helical Peptide Scaffold.</title>
        <authorList>
            <person name="Tan W.L."/>
            <person name="Wong K.H."/>
            <person name="Lei J."/>
            <person name="Sakai N."/>
            <person name="Tan H.W."/>
            <person name="Hilgenfeld R."/>
            <person name="Tam J.P."/>
        </authorList>
    </citation>
    <scope>X-RAY CRYSTALLOGRAPHY (1.48 ANGSTROMS)</scope>
    <scope>DISULFIDE BONDS</scope>
</reference>